<dbReference type="Proteomes" id="UP001236800">
    <property type="component" value="Chromosome"/>
</dbReference>
<keyword evidence="1" id="KW-0472">Membrane</keyword>
<dbReference type="RefSeq" id="WP_306684412.1">
    <property type="nucleotide sequence ID" value="NZ_CP132914.1"/>
</dbReference>
<evidence type="ECO:0000256" key="1">
    <source>
        <dbReference type="SAM" id="Phobius"/>
    </source>
</evidence>
<gene>
    <name evidence="2" type="ORF">RA178_02685</name>
</gene>
<keyword evidence="1" id="KW-0812">Transmembrane</keyword>
<name>A0AA50KEU5_9GAMM</name>
<dbReference type="NCBIfam" id="TIGR02532">
    <property type="entry name" value="IV_pilin_GFxxxE"/>
    <property type="match status" value="1"/>
</dbReference>
<dbReference type="Pfam" id="PF07963">
    <property type="entry name" value="N_methyl"/>
    <property type="match status" value="1"/>
</dbReference>
<dbReference type="AlphaFoldDB" id="A0AA50KEU5"/>
<keyword evidence="1" id="KW-1133">Transmembrane helix</keyword>
<dbReference type="KEGG" id="sog:RA178_02685"/>
<dbReference type="InterPro" id="IPR012902">
    <property type="entry name" value="N_methyl_site"/>
</dbReference>
<evidence type="ECO:0000313" key="2">
    <source>
        <dbReference type="EMBL" id="WMB73548.1"/>
    </source>
</evidence>
<organism evidence="2">
    <name type="scientific">Shewanella oncorhynchi</name>
    <dbReference type="NCBI Taxonomy" id="2726434"/>
    <lineage>
        <taxon>Bacteria</taxon>
        <taxon>Pseudomonadati</taxon>
        <taxon>Pseudomonadota</taxon>
        <taxon>Gammaproteobacteria</taxon>
        <taxon>Alteromonadales</taxon>
        <taxon>Shewanellaceae</taxon>
        <taxon>Shewanella</taxon>
    </lineage>
</organism>
<proteinExistence type="predicted"/>
<dbReference type="EMBL" id="CP132914">
    <property type="protein sequence ID" value="WMB73548.1"/>
    <property type="molecule type" value="Genomic_DNA"/>
</dbReference>
<dbReference type="GeneID" id="301338055"/>
<sequence>MASPLSAVNKKSTLGFTLVEMVTVILILGILVVGVSSFIIFGTRIFVESSSVDQVLSQSRFAVERMTRELRSALPNSLRVNTDSLTYQCIEFVPIEASTTYLTMPIVPAAAASTGIVILDNTVSAIRVNQFAWIYPLIDADVYSSARQKRAQVKTIATAPSPLDHQVTLTFTAPTRFAEASPRQRIYFGSSPVSYCFEKGPSGNELQLLRYAGYSFNAIQPNPAAMPATMGTGVLMAQSVANVLNNGADLPLILTPSSLVNNAMVHLQPRFNVNGETFQYRHQVQVINVP</sequence>
<accession>A0AA50KEU5</accession>
<feature type="transmembrane region" description="Helical" evidence="1">
    <location>
        <begin position="21"/>
        <end position="41"/>
    </location>
</feature>
<reference evidence="2" key="1">
    <citation type="submission" date="2023-08" db="EMBL/GenBank/DDBJ databases">
        <title>Complete genome sequence of Shewanella oncorhynchi Z-P2, a siderophore putrebactin-producing bacterium.</title>
        <authorList>
            <person name="Zhang Y."/>
        </authorList>
    </citation>
    <scope>NUCLEOTIDE SEQUENCE</scope>
    <source>
        <strain evidence="2">Z-P2</strain>
    </source>
</reference>
<protein>
    <submittedName>
        <fullName evidence="2">Type II secretion system protein</fullName>
    </submittedName>
</protein>